<evidence type="ECO:0000313" key="3">
    <source>
        <dbReference type="EMBL" id="KAK7058186.1"/>
    </source>
</evidence>
<evidence type="ECO:0000256" key="1">
    <source>
        <dbReference type="SAM" id="MobiDB-lite"/>
    </source>
</evidence>
<dbReference type="EMBL" id="JAWWNJ010000004">
    <property type="protein sequence ID" value="KAK7058186.1"/>
    <property type="molecule type" value="Genomic_DNA"/>
</dbReference>
<evidence type="ECO:0000256" key="2">
    <source>
        <dbReference type="SAM" id="SignalP"/>
    </source>
</evidence>
<keyword evidence="4" id="KW-1185">Reference proteome</keyword>
<proteinExistence type="predicted"/>
<reference evidence="3 4" key="1">
    <citation type="journal article" date="2024" name="J Genomics">
        <title>Draft genome sequencing and assembly of Favolaschia claudopus CIRM-BRFM 2984 isolated from oak limbs.</title>
        <authorList>
            <person name="Navarro D."/>
            <person name="Drula E."/>
            <person name="Chaduli D."/>
            <person name="Cazenave R."/>
            <person name="Ahrendt S."/>
            <person name="Wang J."/>
            <person name="Lipzen A."/>
            <person name="Daum C."/>
            <person name="Barry K."/>
            <person name="Grigoriev I.V."/>
            <person name="Favel A."/>
            <person name="Rosso M.N."/>
            <person name="Martin F."/>
        </authorList>
    </citation>
    <scope>NUCLEOTIDE SEQUENCE [LARGE SCALE GENOMIC DNA]</scope>
    <source>
        <strain evidence="3 4">CIRM-BRFM 2984</strain>
    </source>
</reference>
<feature type="signal peptide" evidence="2">
    <location>
        <begin position="1"/>
        <end position="20"/>
    </location>
</feature>
<evidence type="ECO:0008006" key="5">
    <source>
        <dbReference type="Google" id="ProtNLM"/>
    </source>
</evidence>
<comment type="caution">
    <text evidence="3">The sequence shown here is derived from an EMBL/GenBank/DDBJ whole genome shotgun (WGS) entry which is preliminary data.</text>
</comment>
<feature type="non-terminal residue" evidence="3">
    <location>
        <position position="1"/>
    </location>
</feature>
<protein>
    <recommendedName>
        <fullName evidence="5">Secreted protein</fullName>
    </recommendedName>
</protein>
<gene>
    <name evidence="3" type="ORF">R3P38DRAFT_2844756</name>
</gene>
<dbReference type="Proteomes" id="UP001362999">
    <property type="component" value="Unassembled WGS sequence"/>
</dbReference>
<feature type="region of interest" description="Disordered" evidence="1">
    <location>
        <begin position="56"/>
        <end position="76"/>
    </location>
</feature>
<feature type="compositionally biased region" description="Basic residues" evidence="1">
    <location>
        <begin position="60"/>
        <end position="76"/>
    </location>
</feature>
<feature type="chain" id="PRO_5043429687" description="Secreted protein" evidence="2">
    <location>
        <begin position="21"/>
        <end position="76"/>
    </location>
</feature>
<evidence type="ECO:0000313" key="4">
    <source>
        <dbReference type="Proteomes" id="UP001362999"/>
    </source>
</evidence>
<sequence>STMRPSFVFTIFAFSLAASAGTTSLASSETSHASAPALSLWQRWFALPTPEQTIINHDAARRRVRTHGPRRRTVHP</sequence>
<dbReference type="AlphaFoldDB" id="A0AAW0E5R0"/>
<organism evidence="3 4">
    <name type="scientific">Favolaschia claudopus</name>
    <dbReference type="NCBI Taxonomy" id="2862362"/>
    <lineage>
        <taxon>Eukaryota</taxon>
        <taxon>Fungi</taxon>
        <taxon>Dikarya</taxon>
        <taxon>Basidiomycota</taxon>
        <taxon>Agaricomycotina</taxon>
        <taxon>Agaricomycetes</taxon>
        <taxon>Agaricomycetidae</taxon>
        <taxon>Agaricales</taxon>
        <taxon>Marasmiineae</taxon>
        <taxon>Mycenaceae</taxon>
        <taxon>Favolaschia</taxon>
    </lineage>
</organism>
<name>A0AAW0E5R0_9AGAR</name>
<keyword evidence="2" id="KW-0732">Signal</keyword>
<accession>A0AAW0E5R0</accession>